<dbReference type="GO" id="GO:0016998">
    <property type="term" value="P:cell wall macromolecule catabolic process"/>
    <property type="evidence" value="ECO:0007669"/>
    <property type="project" value="InterPro"/>
</dbReference>
<dbReference type="CDD" id="cd06522">
    <property type="entry name" value="GH25_AtlA-like"/>
    <property type="match status" value="1"/>
</dbReference>
<dbReference type="PROSITE" id="PS51904">
    <property type="entry name" value="GLYCOSYL_HYDROL_F25_2"/>
    <property type="match status" value="1"/>
</dbReference>
<feature type="domain" description="DUF5776" evidence="2">
    <location>
        <begin position="280"/>
        <end position="344"/>
    </location>
</feature>
<comment type="caution">
    <text evidence="3">The sequence shown here is derived from an EMBL/GenBank/DDBJ whole genome shotgun (WGS) entry which is preliminary data.</text>
</comment>
<feature type="domain" description="DUF5776" evidence="2">
    <location>
        <begin position="212"/>
        <end position="276"/>
    </location>
</feature>
<organism evidence="3 4">
    <name type="scientific">Levilactobacillus senmaizukei DSM 21775 = NBRC 103853</name>
    <dbReference type="NCBI Taxonomy" id="1423803"/>
    <lineage>
        <taxon>Bacteria</taxon>
        <taxon>Bacillati</taxon>
        <taxon>Bacillota</taxon>
        <taxon>Bacilli</taxon>
        <taxon>Lactobacillales</taxon>
        <taxon>Lactobacillaceae</taxon>
        <taxon>Levilactobacillus</taxon>
    </lineage>
</organism>
<dbReference type="AlphaFoldDB" id="A0A0R2DFR3"/>
<gene>
    <name evidence="3" type="ORF">FD13_GL000287</name>
</gene>
<comment type="similarity">
    <text evidence="1">Belongs to the glycosyl hydrolase 25 family.</text>
</comment>
<dbReference type="PANTHER" id="PTHR34135:SF2">
    <property type="entry name" value="LYSOZYME"/>
    <property type="match status" value="1"/>
</dbReference>
<evidence type="ECO:0000313" key="4">
    <source>
        <dbReference type="Proteomes" id="UP000051589"/>
    </source>
</evidence>
<dbReference type="EMBL" id="AYZH01000010">
    <property type="protein sequence ID" value="KRN02147.1"/>
    <property type="molecule type" value="Genomic_DNA"/>
</dbReference>
<dbReference type="RefSeq" id="WP_061776537.1">
    <property type="nucleotide sequence ID" value="NZ_AYZH01000010.1"/>
</dbReference>
<dbReference type="PATRIC" id="fig|1423803.3.peg.281"/>
<dbReference type="Gene3D" id="3.20.20.80">
    <property type="entry name" value="Glycosidases"/>
    <property type="match status" value="1"/>
</dbReference>
<dbReference type="InterPro" id="IPR044081">
    <property type="entry name" value="DUF5776"/>
</dbReference>
<dbReference type="SUPFAM" id="SSF51445">
    <property type="entry name" value="(Trans)glycosidases"/>
    <property type="match status" value="1"/>
</dbReference>
<dbReference type="GO" id="GO:0003796">
    <property type="term" value="F:lysozyme activity"/>
    <property type="evidence" value="ECO:0007669"/>
    <property type="project" value="InterPro"/>
</dbReference>
<evidence type="ECO:0000259" key="2">
    <source>
        <dbReference type="Pfam" id="PF19087"/>
    </source>
</evidence>
<protein>
    <submittedName>
        <fullName evidence="3">Lyzozyme M1 (1,4-beta-N-acetylmuramidase)</fullName>
    </submittedName>
</protein>
<dbReference type="OrthoDB" id="2173042at2"/>
<sequence>MPHYDVVDTSNNNGIMTVANWRSMKKYGVKAMIAKLSEGTYFTDQTAKQSIRNAVSAGLHVNGYHFARFTTVAGAKAEAQMAARSALKAGLGKSSVIVLDFEATNSGWNQNSKIVKAWINEVHRMGYPKTDVYTMGSWINSVPLNNSGRGGWVANYPYNPSGFKLYTGYNGWQWTSSMHFPGCYGTFDVSQMYSNYYYGTATKAVKPKKAIYYRYNPKMIYARTPINRYKDVAFKHKVDNFPAGTVFAIAKVVTYGKITRFQLANGHYITSNQDNVNRLYYVAGGDVKRVKSVRGTHRYKDKALKHVVDWQPAGTEFDVAKIVKYGYTTRIQLANGLFISGNKKINSFIK</sequence>
<accession>A0A0R2DFR3</accession>
<dbReference type="STRING" id="1423803.FD13_GL000287"/>
<dbReference type="Pfam" id="PF01183">
    <property type="entry name" value="Glyco_hydro_25"/>
    <property type="match status" value="1"/>
</dbReference>
<reference evidence="3 4" key="1">
    <citation type="journal article" date="2015" name="Genome Announc.">
        <title>Expanding the biotechnology potential of lactobacilli through comparative genomics of 213 strains and associated genera.</title>
        <authorList>
            <person name="Sun Z."/>
            <person name="Harris H.M."/>
            <person name="McCann A."/>
            <person name="Guo C."/>
            <person name="Argimon S."/>
            <person name="Zhang W."/>
            <person name="Yang X."/>
            <person name="Jeffery I.B."/>
            <person name="Cooney J.C."/>
            <person name="Kagawa T.F."/>
            <person name="Liu W."/>
            <person name="Song Y."/>
            <person name="Salvetti E."/>
            <person name="Wrobel A."/>
            <person name="Rasinkangas P."/>
            <person name="Parkhill J."/>
            <person name="Rea M.C."/>
            <person name="O'Sullivan O."/>
            <person name="Ritari J."/>
            <person name="Douillard F.P."/>
            <person name="Paul Ross R."/>
            <person name="Yang R."/>
            <person name="Briner A.E."/>
            <person name="Felis G.E."/>
            <person name="de Vos W.M."/>
            <person name="Barrangou R."/>
            <person name="Klaenhammer T.R."/>
            <person name="Caufield P.W."/>
            <person name="Cui Y."/>
            <person name="Zhang H."/>
            <person name="O'Toole P.W."/>
        </authorList>
    </citation>
    <scope>NUCLEOTIDE SEQUENCE [LARGE SCALE GENOMIC DNA]</scope>
    <source>
        <strain evidence="3 4">DSM 21775</strain>
    </source>
</reference>
<dbReference type="GO" id="GO:0016052">
    <property type="term" value="P:carbohydrate catabolic process"/>
    <property type="evidence" value="ECO:0007669"/>
    <property type="project" value="TreeGrafter"/>
</dbReference>
<dbReference type="PANTHER" id="PTHR34135">
    <property type="entry name" value="LYSOZYME"/>
    <property type="match status" value="1"/>
</dbReference>
<keyword evidence="4" id="KW-1185">Reference proteome</keyword>
<dbReference type="InterPro" id="IPR002053">
    <property type="entry name" value="Glyco_hydro_25"/>
</dbReference>
<name>A0A0R2DFR3_9LACO</name>
<dbReference type="Proteomes" id="UP000051589">
    <property type="component" value="Unassembled WGS sequence"/>
</dbReference>
<proteinExistence type="inferred from homology"/>
<evidence type="ECO:0000256" key="1">
    <source>
        <dbReference type="ARBA" id="ARBA00010646"/>
    </source>
</evidence>
<dbReference type="Pfam" id="PF19087">
    <property type="entry name" value="DUF5776"/>
    <property type="match status" value="2"/>
</dbReference>
<evidence type="ECO:0000313" key="3">
    <source>
        <dbReference type="EMBL" id="KRN02147.1"/>
    </source>
</evidence>
<dbReference type="GO" id="GO:0009253">
    <property type="term" value="P:peptidoglycan catabolic process"/>
    <property type="evidence" value="ECO:0007669"/>
    <property type="project" value="InterPro"/>
</dbReference>
<dbReference type="InterPro" id="IPR017853">
    <property type="entry name" value="GH"/>
</dbReference>